<accession>A0A9D2KS30</accession>
<dbReference type="PROSITE" id="PS51379">
    <property type="entry name" value="4FE4S_FER_2"/>
    <property type="match status" value="2"/>
</dbReference>
<dbReference type="Pfam" id="PF14697">
    <property type="entry name" value="Fer4_21"/>
    <property type="match status" value="1"/>
</dbReference>
<reference evidence="7" key="1">
    <citation type="journal article" date="2021" name="PeerJ">
        <title>Extensive microbial diversity within the chicken gut microbiome revealed by metagenomics and culture.</title>
        <authorList>
            <person name="Gilroy R."/>
            <person name="Ravi A."/>
            <person name="Getino M."/>
            <person name="Pursley I."/>
            <person name="Horton D.L."/>
            <person name="Alikhan N.F."/>
            <person name="Baker D."/>
            <person name="Gharbi K."/>
            <person name="Hall N."/>
            <person name="Watson M."/>
            <person name="Adriaenssens E.M."/>
            <person name="Foster-Nyarko E."/>
            <person name="Jarju S."/>
            <person name="Secka A."/>
            <person name="Antonio M."/>
            <person name="Oren A."/>
            <person name="Chaudhuri R.R."/>
            <person name="La Ragione R."/>
            <person name="Hildebrand F."/>
            <person name="Pallen M.J."/>
        </authorList>
    </citation>
    <scope>NUCLEOTIDE SEQUENCE</scope>
    <source>
        <strain evidence="7">5032</strain>
    </source>
</reference>
<feature type="domain" description="4Fe-4S ferredoxin-type" evidence="6">
    <location>
        <begin position="2"/>
        <end position="31"/>
    </location>
</feature>
<evidence type="ECO:0000259" key="6">
    <source>
        <dbReference type="PROSITE" id="PS51379"/>
    </source>
</evidence>
<dbReference type="Gene3D" id="3.30.70.20">
    <property type="match status" value="1"/>
</dbReference>
<keyword evidence="5" id="KW-0411">Iron-sulfur</keyword>
<dbReference type="Pfam" id="PF00881">
    <property type="entry name" value="Nitroreductase"/>
    <property type="match status" value="1"/>
</dbReference>
<dbReference type="InterPro" id="IPR017900">
    <property type="entry name" value="4Fe4S_Fe_S_CS"/>
</dbReference>
<dbReference type="PANTHER" id="PTHR43673">
    <property type="entry name" value="NAD(P)H NITROREDUCTASE YDGI-RELATED"/>
    <property type="match status" value="1"/>
</dbReference>
<dbReference type="InterPro" id="IPR017896">
    <property type="entry name" value="4Fe4S_Fe-S-bd"/>
</dbReference>
<dbReference type="GO" id="GO:0046872">
    <property type="term" value="F:metal ion binding"/>
    <property type="evidence" value="ECO:0007669"/>
    <property type="project" value="UniProtKB-KW"/>
</dbReference>
<protein>
    <submittedName>
        <fullName evidence="7">Nitroreductase family protein</fullName>
    </submittedName>
</protein>
<keyword evidence="2" id="KW-0479">Metal-binding</keyword>
<dbReference type="CDD" id="cd02143">
    <property type="entry name" value="nitroreductase_FeS-like"/>
    <property type="match status" value="1"/>
</dbReference>
<organism evidence="7 8">
    <name type="scientific">Candidatus Desulfovibrio intestinavium</name>
    <dbReference type="NCBI Taxonomy" id="2838534"/>
    <lineage>
        <taxon>Bacteria</taxon>
        <taxon>Pseudomonadati</taxon>
        <taxon>Thermodesulfobacteriota</taxon>
        <taxon>Desulfovibrionia</taxon>
        <taxon>Desulfovibrionales</taxon>
        <taxon>Desulfovibrionaceae</taxon>
        <taxon>Desulfovibrio</taxon>
    </lineage>
</organism>
<sequence>MIDFSVDTTACLSCGACVKDCVGQALSMHNDFPVMLKEENCIGCQHCLAVCPVGAVSIFGHGSRDCLPLADALPSPQALTALVRGRRSCRQYRQEDVERRTLGKLFAAADYAPTGVNARKLWVGTLDTLEAMRAFREDVYARLAALDAQGAIPEDRRAQVFRAAPRLWREKGADVLFRGAPHCVIVANAKDAPCAVQDPVIYLAYFELLAQSHGLGTTWCGLLYWCISLFMPDVLQRMGMPEGHELSYCMLYGYPAVRYPRSIALPAPRVTHIRW</sequence>
<evidence type="ECO:0000313" key="8">
    <source>
        <dbReference type="Proteomes" id="UP000823821"/>
    </source>
</evidence>
<reference evidence="7" key="2">
    <citation type="submission" date="2021-04" db="EMBL/GenBank/DDBJ databases">
        <authorList>
            <person name="Gilroy R."/>
        </authorList>
    </citation>
    <scope>NUCLEOTIDE SEQUENCE</scope>
    <source>
        <strain evidence="7">5032</strain>
    </source>
</reference>
<evidence type="ECO:0000256" key="2">
    <source>
        <dbReference type="ARBA" id="ARBA00022723"/>
    </source>
</evidence>
<dbReference type="SUPFAM" id="SSF54862">
    <property type="entry name" value="4Fe-4S ferredoxins"/>
    <property type="match status" value="1"/>
</dbReference>
<dbReference type="EMBL" id="DWZD01000045">
    <property type="protein sequence ID" value="HJA79500.1"/>
    <property type="molecule type" value="Genomic_DNA"/>
</dbReference>
<evidence type="ECO:0000313" key="7">
    <source>
        <dbReference type="EMBL" id="HJA79500.1"/>
    </source>
</evidence>
<dbReference type="GO" id="GO:0016491">
    <property type="term" value="F:oxidoreductase activity"/>
    <property type="evidence" value="ECO:0007669"/>
    <property type="project" value="UniProtKB-KW"/>
</dbReference>
<gene>
    <name evidence="7" type="ORF">H9784_08065</name>
</gene>
<dbReference type="PANTHER" id="PTHR43673:SF10">
    <property type="entry name" value="NADH DEHYDROGENASE_NAD(P)H NITROREDUCTASE XCC3605-RELATED"/>
    <property type="match status" value="1"/>
</dbReference>
<comment type="caution">
    <text evidence="7">The sequence shown here is derived from an EMBL/GenBank/DDBJ whole genome shotgun (WGS) entry which is preliminary data.</text>
</comment>
<dbReference type="InterPro" id="IPR000415">
    <property type="entry name" value="Nitroreductase-like"/>
</dbReference>
<dbReference type="InterPro" id="IPR029479">
    <property type="entry name" value="Nitroreductase"/>
</dbReference>
<proteinExistence type="inferred from homology"/>
<evidence type="ECO:0000256" key="5">
    <source>
        <dbReference type="ARBA" id="ARBA00023014"/>
    </source>
</evidence>
<dbReference type="AlphaFoldDB" id="A0A9D2KS30"/>
<dbReference type="Proteomes" id="UP000823821">
    <property type="component" value="Unassembled WGS sequence"/>
</dbReference>
<evidence type="ECO:0000256" key="1">
    <source>
        <dbReference type="ARBA" id="ARBA00007118"/>
    </source>
</evidence>
<dbReference type="Gene3D" id="3.40.109.10">
    <property type="entry name" value="NADH Oxidase"/>
    <property type="match status" value="1"/>
</dbReference>
<dbReference type="SUPFAM" id="SSF55469">
    <property type="entry name" value="FMN-dependent nitroreductase-like"/>
    <property type="match status" value="1"/>
</dbReference>
<dbReference type="GO" id="GO:0051536">
    <property type="term" value="F:iron-sulfur cluster binding"/>
    <property type="evidence" value="ECO:0007669"/>
    <property type="project" value="UniProtKB-KW"/>
</dbReference>
<keyword evidence="3" id="KW-0560">Oxidoreductase</keyword>
<feature type="domain" description="4Fe-4S ferredoxin-type" evidence="6">
    <location>
        <begin position="32"/>
        <end position="61"/>
    </location>
</feature>
<comment type="similarity">
    <text evidence="1">Belongs to the nitroreductase family.</text>
</comment>
<evidence type="ECO:0000256" key="4">
    <source>
        <dbReference type="ARBA" id="ARBA00023004"/>
    </source>
</evidence>
<evidence type="ECO:0000256" key="3">
    <source>
        <dbReference type="ARBA" id="ARBA00023002"/>
    </source>
</evidence>
<dbReference type="PROSITE" id="PS00198">
    <property type="entry name" value="4FE4S_FER_1"/>
    <property type="match status" value="1"/>
</dbReference>
<name>A0A9D2KS30_9BACT</name>
<keyword evidence="4" id="KW-0408">Iron</keyword>